<dbReference type="SUPFAM" id="SSF56104">
    <property type="entry name" value="SAICAR synthase-like"/>
    <property type="match status" value="1"/>
</dbReference>
<dbReference type="InterPro" id="IPR002498">
    <property type="entry name" value="PInositol-4-P-4/5-kinase_core"/>
</dbReference>
<evidence type="ECO:0000313" key="15">
    <source>
        <dbReference type="Proteomes" id="UP000196158"/>
    </source>
</evidence>
<dbReference type="CDD" id="cd17303">
    <property type="entry name" value="PIPKc_PIP5K_yeast_like"/>
    <property type="match status" value="1"/>
</dbReference>
<dbReference type="EMBL" id="FXLY01000006">
    <property type="protein sequence ID" value="SMN20888.1"/>
    <property type="molecule type" value="Genomic_DNA"/>
</dbReference>
<evidence type="ECO:0000256" key="10">
    <source>
        <dbReference type="ARBA" id="ARBA00082306"/>
    </source>
</evidence>
<sequence>MTLIQNNSNDRRTTMNTTIHKHSQSFHSSSNSESNLESPKLLNDNISTPTSIEDYSNNQNNNEEKPHLLIHTNSYIHDPINDSILLNKNVSRRKTRKSIKHLSSSFDFKKDPNNNNNIPFHASKHSQILPLRGNDLDINEENVVNIRHLSINSLPVGSIDSDNLKKKKKNLRLKKDDSIEYDNNLIRHKRSNSIPNILLSTSKERNNVIGSIKQSDISKKEINKMRKILKRDTKIKRKRRTFLIDDDRVLIGNKVSEGHVNFIIAYNMLTGIRVAVSRCSGIMKPLTISDFHFNKKLAFDYHGNELTPSSQYAFKFKDYSPEVFRELRSMFGLDPADYLVSLTSKYILSELNSPGKSGSFFYYSRDYKYIIKTIHHSEHIHLRKHLKDYYDHIKKNPNTLICQFYGLHRVKMPISFQNKIKHRKIYFIVMNNLFPPHLDIHRTYDLKGSTWGRRTNIDNQQLQDFDKSFKPVLKDLNWLDLKETIKFGPLKKKTFLNQLQNDIALLSKLNIMDYSLLIGIHDLNQDELVSDTEEEEEEEGEEEEVKILDTVIQTGNVIESDPNNIRNISPLDGSATTDGVDLNKIIKRSNIRQSVKKRPIRGYEVSTVVSHYFKDYEGGIRSSDTFNQDGQYIYYIGLIDCLTNYSIIKKLETFWRSLNHDRKLVSAIPPKDYGNRLYEFVENSLETKTSFEPYLDNPNRKNYKDAS</sequence>
<evidence type="ECO:0000256" key="9">
    <source>
        <dbReference type="ARBA" id="ARBA00080374"/>
    </source>
</evidence>
<dbReference type="GO" id="GO:0005886">
    <property type="term" value="C:plasma membrane"/>
    <property type="evidence" value="ECO:0007669"/>
    <property type="project" value="TreeGrafter"/>
</dbReference>
<protein>
    <recommendedName>
        <fullName evidence="2">1-phosphatidylinositol-4-phosphate 5-kinase</fullName>
        <ecNumber evidence="2">2.7.1.68</ecNumber>
    </recommendedName>
    <alternativeName>
        <fullName evidence="10">1-phosphatidylinositol 4-phosphate kinase</fullName>
    </alternativeName>
    <alternativeName>
        <fullName evidence="8">Diphosphoinositide kinase</fullName>
    </alternativeName>
    <alternativeName>
        <fullName evidence="9">PIP5K</fullName>
    </alternativeName>
</protein>
<feature type="compositionally biased region" description="Polar residues" evidence="12">
    <location>
        <begin position="44"/>
        <end position="61"/>
    </location>
</feature>
<evidence type="ECO:0000256" key="6">
    <source>
        <dbReference type="ARBA" id="ARBA00022777"/>
    </source>
</evidence>
<evidence type="ECO:0000256" key="12">
    <source>
        <dbReference type="SAM" id="MobiDB-lite"/>
    </source>
</evidence>
<dbReference type="PANTHER" id="PTHR23086:SF8">
    <property type="entry name" value="PHOSPHATIDYLINOSITOL 5-PHOSPHATE 4-KINASE, ISOFORM A"/>
    <property type="match status" value="1"/>
</dbReference>
<dbReference type="SMART" id="SM00330">
    <property type="entry name" value="PIPKc"/>
    <property type="match status" value="1"/>
</dbReference>
<dbReference type="InterPro" id="IPR027483">
    <property type="entry name" value="PInositol-4-P-4/5-kinase_C_sf"/>
</dbReference>
<feature type="region of interest" description="Disordered" evidence="12">
    <location>
        <begin position="20"/>
        <end position="64"/>
    </location>
</feature>
<feature type="compositionally biased region" description="Low complexity" evidence="12">
    <location>
        <begin position="25"/>
        <end position="43"/>
    </location>
</feature>
<dbReference type="Pfam" id="PF01504">
    <property type="entry name" value="PIP5K"/>
    <property type="match status" value="1"/>
</dbReference>
<evidence type="ECO:0000256" key="4">
    <source>
        <dbReference type="ARBA" id="ARBA00022679"/>
    </source>
</evidence>
<dbReference type="InterPro" id="IPR027484">
    <property type="entry name" value="PInositol-4-P-5-kinase_N"/>
</dbReference>
<dbReference type="STRING" id="1789683.A0A1X7R5F2"/>
<name>A0A1X7R5F2_9SACH</name>
<keyword evidence="6 11" id="KW-0418">Kinase</keyword>
<dbReference type="PROSITE" id="PS51455">
    <property type="entry name" value="PIPK"/>
    <property type="match status" value="1"/>
</dbReference>
<dbReference type="FunFam" id="3.30.800.10:FF:000009">
    <property type="entry name" value="Phosphatidylinositol 4-phosphate 5-kinase its3"/>
    <property type="match status" value="1"/>
</dbReference>
<evidence type="ECO:0000256" key="2">
    <source>
        <dbReference type="ARBA" id="ARBA00012172"/>
    </source>
</evidence>
<dbReference type="EC" id="2.7.1.68" evidence="2"/>
<keyword evidence="7 11" id="KW-0067">ATP-binding</keyword>
<gene>
    <name evidence="14" type="ORF">KASA_0M03168G</name>
</gene>
<dbReference type="Gene3D" id="3.30.810.10">
    <property type="entry name" value="2-Layer Sandwich"/>
    <property type="match status" value="1"/>
</dbReference>
<proteinExistence type="predicted"/>
<evidence type="ECO:0000256" key="11">
    <source>
        <dbReference type="PROSITE-ProRule" id="PRU00781"/>
    </source>
</evidence>
<organism evidence="14 15">
    <name type="scientific">Maudiozyma saulgeensis</name>
    <dbReference type="NCBI Taxonomy" id="1789683"/>
    <lineage>
        <taxon>Eukaryota</taxon>
        <taxon>Fungi</taxon>
        <taxon>Dikarya</taxon>
        <taxon>Ascomycota</taxon>
        <taxon>Saccharomycotina</taxon>
        <taxon>Saccharomycetes</taxon>
        <taxon>Saccharomycetales</taxon>
        <taxon>Saccharomycetaceae</taxon>
        <taxon>Maudiozyma</taxon>
    </lineage>
</organism>
<dbReference type="GO" id="GO:0016308">
    <property type="term" value="F:1-phosphatidylinositol-4-phosphate 5-kinase activity"/>
    <property type="evidence" value="ECO:0007669"/>
    <property type="project" value="UniProtKB-EC"/>
</dbReference>
<evidence type="ECO:0000256" key="7">
    <source>
        <dbReference type="ARBA" id="ARBA00022840"/>
    </source>
</evidence>
<keyword evidence="3" id="KW-0597">Phosphoprotein</keyword>
<dbReference type="GO" id="GO:0005524">
    <property type="term" value="F:ATP binding"/>
    <property type="evidence" value="ECO:0007669"/>
    <property type="project" value="UniProtKB-UniRule"/>
</dbReference>
<accession>A0A1X7R5F2</accession>
<evidence type="ECO:0000256" key="5">
    <source>
        <dbReference type="ARBA" id="ARBA00022741"/>
    </source>
</evidence>
<evidence type="ECO:0000256" key="1">
    <source>
        <dbReference type="ARBA" id="ARBA00000444"/>
    </source>
</evidence>
<dbReference type="PANTHER" id="PTHR23086">
    <property type="entry name" value="PHOSPHATIDYLINOSITOL-4-PHOSPHATE 5-KINASE"/>
    <property type="match status" value="1"/>
</dbReference>
<keyword evidence="4 11" id="KW-0808">Transferase</keyword>
<dbReference type="Proteomes" id="UP000196158">
    <property type="component" value="Unassembled WGS sequence"/>
</dbReference>
<keyword evidence="15" id="KW-1185">Reference proteome</keyword>
<evidence type="ECO:0000256" key="3">
    <source>
        <dbReference type="ARBA" id="ARBA00022553"/>
    </source>
</evidence>
<dbReference type="OrthoDB" id="20783at2759"/>
<keyword evidence="5 11" id="KW-0547">Nucleotide-binding</keyword>
<dbReference type="AlphaFoldDB" id="A0A1X7R5F2"/>
<evidence type="ECO:0000313" key="14">
    <source>
        <dbReference type="EMBL" id="SMN20888.1"/>
    </source>
</evidence>
<comment type="catalytic activity">
    <reaction evidence="1">
        <text>a 1,2-diacyl-sn-glycero-3-phospho-(1D-myo-inositol 4-phosphate) + ATP = a 1,2-diacyl-sn-glycero-3-phospho-(1D-myo-inositol-4,5-bisphosphate) + ADP + H(+)</text>
        <dbReference type="Rhea" id="RHEA:14425"/>
        <dbReference type="ChEBI" id="CHEBI:15378"/>
        <dbReference type="ChEBI" id="CHEBI:30616"/>
        <dbReference type="ChEBI" id="CHEBI:58178"/>
        <dbReference type="ChEBI" id="CHEBI:58456"/>
        <dbReference type="ChEBI" id="CHEBI:456216"/>
        <dbReference type="EC" id="2.7.1.68"/>
    </reaction>
</comment>
<reference evidence="14 15" key="1">
    <citation type="submission" date="2017-04" db="EMBL/GenBank/DDBJ databases">
        <authorList>
            <person name="Afonso C.L."/>
            <person name="Miller P.J."/>
            <person name="Scott M.A."/>
            <person name="Spackman E."/>
            <person name="Goraichik I."/>
            <person name="Dimitrov K.M."/>
            <person name="Suarez D.L."/>
            <person name="Swayne D.E."/>
        </authorList>
    </citation>
    <scope>NUCLEOTIDE SEQUENCE [LARGE SCALE GENOMIC DNA]</scope>
</reference>
<evidence type="ECO:0000259" key="13">
    <source>
        <dbReference type="PROSITE" id="PS51455"/>
    </source>
</evidence>
<evidence type="ECO:0000256" key="8">
    <source>
        <dbReference type="ARBA" id="ARBA00078403"/>
    </source>
</evidence>
<feature type="domain" description="PIPK" evidence="13">
    <location>
        <begin position="252"/>
        <end position="685"/>
    </location>
</feature>
<dbReference type="Gene3D" id="3.30.800.10">
    <property type="entry name" value="Phosphatidylinositol Phosphate Kinase II Beta"/>
    <property type="match status" value="1"/>
</dbReference>
<dbReference type="InterPro" id="IPR023610">
    <property type="entry name" value="PInositol-4/5-P-5/4-kinase"/>
</dbReference>
<dbReference type="GO" id="GO:0046854">
    <property type="term" value="P:phosphatidylinositol phosphate biosynthetic process"/>
    <property type="evidence" value="ECO:0007669"/>
    <property type="project" value="TreeGrafter"/>
</dbReference>